<evidence type="ECO:0000313" key="1">
    <source>
        <dbReference type="EMBL" id="GEQ87165.1"/>
    </source>
</evidence>
<dbReference type="RefSeq" id="WP_151895086.1">
    <property type="nucleotide sequence ID" value="NZ_BKCF01000006.1"/>
</dbReference>
<dbReference type="Proteomes" id="UP000326994">
    <property type="component" value="Unassembled WGS sequence"/>
</dbReference>
<keyword evidence="2" id="KW-1185">Reference proteome</keyword>
<accession>A0A5J4G362</accession>
<dbReference type="EMBL" id="BKCF01000006">
    <property type="protein sequence ID" value="GEQ87165.1"/>
    <property type="molecule type" value="Genomic_DNA"/>
</dbReference>
<evidence type="ECO:0000313" key="2">
    <source>
        <dbReference type="Proteomes" id="UP000326994"/>
    </source>
</evidence>
<proteinExistence type="predicted"/>
<dbReference type="AlphaFoldDB" id="A0A5J4G362"/>
<gene>
    <name evidence="1" type="ORF">ULMS_26730</name>
</gene>
<sequence length="461" mass="49089">MKKLLFIAVAALFLNACEKDSTTLENDLQTSNDIALAFDTASQNSILGIYKGVFTTEDSQTRGIIEMTMPGTSGFVSYYGQYPTAKLMLDNGTVINAVANRAIAENEGVVDVQFNGNGLSFVLNMNDNGENVEFSNITLNNVTSYALVKKHTNRAPISPITGTYQCIECQDHPNLEAGLEQSFNVVITEAPDEVFDIATQVMLGTTEFLGDGLQGDCVENGVLTSCDTFGSFDVVGGTSISWDGTHLFNNEDTAAGNDCSDFDGAWTWVTTSYGTISGTFSSDVNACTQTPAILAVEDFDGTAPVWMTTTDVPFFTNASGDDFWGPSDGTTGGSAANIDYNVVGNFFYVQDLNSPSGTTQFATLDFADVDVTGRTSVTITFDYDVVGFDGGDDVEYIVTIDGVDQPTVLLIDGVDGGGITAENTESISIPDGTTTVSFLIRVKQNGGNDYAGFDNFEVKGI</sequence>
<name>A0A5J4G362_9FLAO</name>
<protein>
    <submittedName>
        <fullName evidence="1">Uncharacterized protein</fullName>
    </submittedName>
</protein>
<organism evidence="1 2">
    <name type="scientific">Patiriisocius marinistellae</name>
    <dbReference type="NCBI Taxonomy" id="2494560"/>
    <lineage>
        <taxon>Bacteria</taxon>
        <taxon>Pseudomonadati</taxon>
        <taxon>Bacteroidota</taxon>
        <taxon>Flavobacteriia</taxon>
        <taxon>Flavobacteriales</taxon>
        <taxon>Flavobacteriaceae</taxon>
        <taxon>Patiriisocius</taxon>
    </lineage>
</organism>
<dbReference type="OrthoDB" id="1442522at2"/>
<comment type="caution">
    <text evidence="1">The sequence shown here is derived from an EMBL/GenBank/DDBJ whole genome shotgun (WGS) entry which is preliminary data.</text>
</comment>
<reference evidence="1 2" key="1">
    <citation type="submission" date="2019-08" db="EMBL/GenBank/DDBJ databases">
        <title>Ulvibacter marinistellae sp. nov., isolated from a starfish, Patiria pectinifera.</title>
        <authorList>
            <person name="Kawano K."/>
            <person name="Ushijima N."/>
            <person name="Kihara M."/>
            <person name="Itoh H."/>
        </authorList>
    </citation>
    <scope>NUCLEOTIDE SEQUENCE [LARGE SCALE GENOMIC DNA]</scope>
    <source>
        <strain evidence="1 2">KK4</strain>
    </source>
</reference>